<name>A0A2R5HJJ8_9LACT</name>
<dbReference type="EMBL" id="BFFO01000005">
    <property type="protein sequence ID" value="GBG96780.1"/>
    <property type="molecule type" value="Genomic_DNA"/>
</dbReference>
<evidence type="ECO:0000313" key="3">
    <source>
        <dbReference type="Proteomes" id="UP000245021"/>
    </source>
</evidence>
<dbReference type="AlphaFoldDB" id="A0A2R5HJJ8"/>
<accession>A0A2R5HJJ8</accession>
<protein>
    <submittedName>
        <fullName evidence="2">Uncharacterized protein</fullName>
    </submittedName>
</protein>
<evidence type="ECO:0000313" key="2">
    <source>
        <dbReference type="EMBL" id="GBG96780.1"/>
    </source>
</evidence>
<dbReference type="Proteomes" id="UP000245021">
    <property type="component" value="Unassembled WGS sequence"/>
</dbReference>
<keyword evidence="3" id="KW-1185">Reference proteome</keyword>
<sequence>MSLIFLVLVALFAFWFLKGFFKYVLPAILLLIIAKFIFGLAFISLHLVLFVIGLLIIVWLIRAISGSRNR</sequence>
<reference evidence="2 3" key="1">
    <citation type="journal article" date="2018" name="Genome Announc.">
        <title>Draft Genome Sequence of Lactococcus sp. Strain NtB2 (JCM 32569), Isolated from the Gut of the Higher Termite Nasutitermes takasagoensis.</title>
        <authorList>
            <person name="Noda S."/>
            <person name="Aihara C."/>
            <person name="Yuki M."/>
            <person name="Ohkuma M."/>
        </authorList>
    </citation>
    <scope>NUCLEOTIDE SEQUENCE [LARGE SCALE GENOMIC DNA]</scope>
    <source>
        <strain evidence="2 3">NtB2</strain>
    </source>
</reference>
<keyword evidence="1" id="KW-0812">Transmembrane</keyword>
<evidence type="ECO:0000256" key="1">
    <source>
        <dbReference type="SAM" id="Phobius"/>
    </source>
</evidence>
<keyword evidence="1" id="KW-1133">Transmembrane helix</keyword>
<dbReference type="RefSeq" id="WP_109245752.1">
    <property type="nucleotide sequence ID" value="NZ_BFFO01000005.1"/>
</dbReference>
<keyword evidence="1" id="KW-0472">Membrane</keyword>
<gene>
    <name evidence="2" type="ORF">NtB2_00904</name>
</gene>
<organism evidence="2 3">
    <name type="scientific">Lactococcus termiticola</name>
    <dbReference type="NCBI Taxonomy" id="2169526"/>
    <lineage>
        <taxon>Bacteria</taxon>
        <taxon>Bacillati</taxon>
        <taxon>Bacillota</taxon>
        <taxon>Bacilli</taxon>
        <taxon>Lactobacillales</taxon>
        <taxon>Streptococcaceae</taxon>
        <taxon>Lactococcus</taxon>
    </lineage>
</organism>
<comment type="caution">
    <text evidence="2">The sequence shown here is derived from an EMBL/GenBank/DDBJ whole genome shotgun (WGS) entry which is preliminary data.</text>
</comment>
<feature type="transmembrane region" description="Helical" evidence="1">
    <location>
        <begin position="29"/>
        <end position="61"/>
    </location>
</feature>
<proteinExistence type="predicted"/>